<name>A0AA88P3J6_TACVA</name>
<proteinExistence type="inferred from homology"/>
<dbReference type="Pfam" id="PF00031">
    <property type="entry name" value="Cystatin"/>
    <property type="match status" value="1"/>
</dbReference>
<dbReference type="CDD" id="cd00042">
    <property type="entry name" value="CY"/>
    <property type="match status" value="1"/>
</dbReference>
<evidence type="ECO:0000313" key="5">
    <source>
        <dbReference type="Proteomes" id="UP001187315"/>
    </source>
</evidence>
<dbReference type="InterPro" id="IPR046350">
    <property type="entry name" value="Cystatin_sf"/>
</dbReference>
<dbReference type="GO" id="GO:0004869">
    <property type="term" value="F:cysteine-type endopeptidase inhibitor activity"/>
    <property type="evidence" value="ECO:0007669"/>
    <property type="project" value="InterPro"/>
</dbReference>
<dbReference type="InterPro" id="IPR000010">
    <property type="entry name" value="Cystatin_dom"/>
</dbReference>
<dbReference type="SMART" id="SM00043">
    <property type="entry name" value="CY"/>
    <property type="match status" value="1"/>
</dbReference>
<evidence type="ECO:0000313" key="4">
    <source>
        <dbReference type="EMBL" id="KAK2869548.1"/>
    </source>
</evidence>
<keyword evidence="2" id="KW-0732">Signal</keyword>
<keyword evidence="5" id="KW-1185">Reference proteome</keyword>
<evidence type="ECO:0000256" key="1">
    <source>
        <dbReference type="ARBA" id="ARBA00009403"/>
    </source>
</evidence>
<organism evidence="4 5">
    <name type="scientific">Tachysurus vachellii</name>
    <name type="common">Darkbarbel catfish</name>
    <name type="synonym">Pelteobagrus vachellii</name>
    <dbReference type="NCBI Taxonomy" id="175792"/>
    <lineage>
        <taxon>Eukaryota</taxon>
        <taxon>Metazoa</taxon>
        <taxon>Chordata</taxon>
        <taxon>Craniata</taxon>
        <taxon>Vertebrata</taxon>
        <taxon>Euteleostomi</taxon>
        <taxon>Actinopterygii</taxon>
        <taxon>Neopterygii</taxon>
        <taxon>Teleostei</taxon>
        <taxon>Ostariophysi</taxon>
        <taxon>Siluriformes</taxon>
        <taxon>Bagridae</taxon>
        <taxon>Tachysurus</taxon>
    </lineage>
</organism>
<feature type="chain" id="PRO_5041698592" description="Cystatin domain-containing protein" evidence="2">
    <location>
        <begin position="20"/>
        <end position="127"/>
    </location>
</feature>
<sequence length="127" mass="13754">MTFRLGLVAAVIVAQIVSASSSTQNLDPNVVKAANFAIEFHNRMTNCAYAYKVVEILSYSAQIYPPARVKYSIEVRAAQTTCRNDGSMNPEDCEVAADAQTMICSFVVLAVPGENPVPDYVLSQQCA</sequence>
<accession>A0AA88P3J6</accession>
<comment type="caution">
    <text evidence="4">The sequence shown here is derived from an EMBL/GenBank/DDBJ whole genome shotgun (WGS) entry which is preliminary data.</text>
</comment>
<reference evidence="4" key="1">
    <citation type="submission" date="2023-08" db="EMBL/GenBank/DDBJ databases">
        <title>Pelteobagrus vachellii genome.</title>
        <authorList>
            <person name="Liu H."/>
        </authorList>
    </citation>
    <scope>NUCLEOTIDE SEQUENCE</scope>
    <source>
        <strain evidence="4">PRFRI_2022a</strain>
        <tissue evidence="4">Muscle</tissue>
    </source>
</reference>
<protein>
    <recommendedName>
        <fullName evidence="3">Cystatin domain-containing protein</fullName>
    </recommendedName>
</protein>
<dbReference type="AlphaFoldDB" id="A0AA88P3J6"/>
<feature type="domain" description="Cystatin" evidence="3">
    <location>
        <begin position="15"/>
        <end position="125"/>
    </location>
</feature>
<dbReference type="GO" id="GO:0031982">
    <property type="term" value="C:vesicle"/>
    <property type="evidence" value="ECO:0007669"/>
    <property type="project" value="TreeGrafter"/>
</dbReference>
<gene>
    <name evidence="4" type="ORF">Q7C36_001419</name>
</gene>
<dbReference type="SUPFAM" id="SSF54403">
    <property type="entry name" value="Cystatin/monellin"/>
    <property type="match status" value="1"/>
</dbReference>
<comment type="similarity">
    <text evidence="1">Belongs to the cystatin family.</text>
</comment>
<evidence type="ECO:0000259" key="3">
    <source>
        <dbReference type="SMART" id="SM00043"/>
    </source>
</evidence>
<dbReference type="Proteomes" id="UP001187315">
    <property type="component" value="Unassembled WGS sequence"/>
</dbReference>
<dbReference type="PANTHER" id="PTHR46186:SF12">
    <property type="entry name" value="CYSTATIN C (AMYLOID ANGIOPATHY AND CEREBRAL HEMORRHAGE)-RELATED"/>
    <property type="match status" value="1"/>
</dbReference>
<dbReference type="GO" id="GO:0005737">
    <property type="term" value="C:cytoplasm"/>
    <property type="evidence" value="ECO:0007669"/>
    <property type="project" value="TreeGrafter"/>
</dbReference>
<dbReference type="EMBL" id="JAVHJS010000001">
    <property type="protein sequence ID" value="KAK2869548.1"/>
    <property type="molecule type" value="Genomic_DNA"/>
</dbReference>
<evidence type="ECO:0000256" key="2">
    <source>
        <dbReference type="SAM" id="SignalP"/>
    </source>
</evidence>
<dbReference type="PANTHER" id="PTHR46186">
    <property type="entry name" value="CYSTATIN"/>
    <property type="match status" value="1"/>
</dbReference>
<feature type="signal peptide" evidence="2">
    <location>
        <begin position="1"/>
        <end position="19"/>
    </location>
</feature>
<dbReference type="Gene3D" id="3.10.450.10">
    <property type="match status" value="1"/>
</dbReference>
<dbReference type="GO" id="GO:0005615">
    <property type="term" value="C:extracellular space"/>
    <property type="evidence" value="ECO:0007669"/>
    <property type="project" value="TreeGrafter"/>
</dbReference>